<gene>
    <name evidence="1" type="ORF">GYMLUDRAFT_169617</name>
</gene>
<evidence type="ECO:0008006" key="3">
    <source>
        <dbReference type="Google" id="ProtNLM"/>
    </source>
</evidence>
<dbReference type="OrthoDB" id="2121326at2759"/>
<dbReference type="Gene3D" id="3.40.30.10">
    <property type="entry name" value="Glutaredoxin"/>
    <property type="match status" value="1"/>
</dbReference>
<protein>
    <recommendedName>
        <fullName evidence="3">Thioredoxin domain-containing protein</fullName>
    </recommendedName>
</protein>
<reference evidence="1 2" key="1">
    <citation type="submission" date="2014-04" db="EMBL/GenBank/DDBJ databases">
        <title>Evolutionary Origins and Diversification of the Mycorrhizal Mutualists.</title>
        <authorList>
            <consortium name="DOE Joint Genome Institute"/>
            <consortium name="Mycorrhizal Genomics Consortium"/>
            <person name="Kohler A."/>
            <person name="Kuo A."/>
            <person name="Nagy L.G."/>
            <person name="Floudas D."/>
            <person name="Copeland A."/>
            <person name="Barry K.W."/>
            <person name="Cichocki N."/>
            <person name="Veneault-Fourrey C."/>
            <person name="LaButti K."/>
            <person name="Lindquist E.A."/>
            <person name="Lipzen A."/>
            <person name="Lundell T."/>
            <person name="Morin E."/>
            <person name="Murat C."/>
            <person name="Riley R."/>
            <person name="Ohm R."/>
            <person name="Sun H."/>
            <person name="Tunlid A."/>
            <person name="Henrissat B."/>
            <person name="Grigoriev I.V."/>
            <person name="Hibbett D.S."/>
            <person name="Martin F."/>
        </authorList>
    </citation>
    <scope>NUCLEOTIDE SEQUENCE [LARGE SCALE GENOMIC DNA]</scope>
    <source>
        <strain evidence="1 2">FD-317 M1</strain>
    </source>
</reference>
<accession>A0A0D0BVL0</accession>
<dbReference type="HOGENOM" id="CLU_090389_22_1_1"/>
<evidence type="ECO:0000313" key="1">
    <source>
        <dbReference type="EMBL" id="KIK59561.1"/>
    </source>
</evidence>
<proteinExistence type="predicted"/>
<dbReference type="SUPFAM" id="SSF52833">
    <property type="entry name" value="Thioredoxin-like"/>
    <property type="match status" value="1"/>
</dbReference>
<feature type="non-terminal residue" evidence="1">
    <location>
        <position position="85"/>
    </location>
</feature>
<name>A0A0D0BVL0_9AGAR</name>
<dbReference type="CDD" id="cd02947">
    <property type="entry name" value="TRX_family"/>
    <property type="match status" value="1"/>
</dbReference>
<sequence length="85" mass="9402">LSPILERISKDPDVKSGTGLPVDVMTVNTESEDGMELSQKYKVCFLQAGPIRALPTVIAFREGKDVMQFVGALPEHEVKNFLNRV</sequence>
<dbReference type="AlphaFoldDB" id="A0A0D0BVL0"/>
<organism evidence="1 2">
    <name type="scientific">Collybiopsis luxurians FD-317 M1</name>
    <dbReference type="NCBI Taxonomy" id="944289"/>
    <lineage>
        <taxon>Eukaryota</taxon>
        <taxon>Fungi</taxon>
        <taxon>Dikarya</taxon>
        <taxon>Basidiomycota</taxon>
        <taxon>Agaricomycotina</taxon>
        <taxon>Agaricomycetes</taxon>
        <taxon>Agaricomycetidae</taxon>
        <taxon>Agaricales</taxon>
        <taxon>Marasmiineae</taxon>
        <taxon>Omphalotaceae</taxon>
        <taxon>Collybiopsis</taxon>
        <taxon>Collybiopsis luxurians</taxon>
    </lineage>
</organism>
<evidence type="ECO:0000313" key="2">
    <source>
        <dbReference type="Proteomes" id="UP000053593"/>
    </source>
</evidence>
<keyword evidence="2" id="KW-1185">Reference proteome</keyword>
<dbReference type="Proteomes" id="UP000053593">
    <property type="component" value="Unassembled WGS sequence"/>
</dbReference>
<dbReference type="EMBL" id="KN834779">
    <property type="protein sequence ID" value="KIK59561.1"/>
    <property type="molecule type" value="Genomic_DNA"/>
</dbReference>
<dbReference type="InterPro" id="IPR036249">
    <property type="entry name" value="Thioredoxin-like_sf"/>
</dbReference>